<accession>A0ABR1XL57</accession>
<evidence type="ECO:0000313" key="2">
    <source>
        <dbReference type="EMBL" id="KAK8159367.1"/>
    </source>
</evidence>
<gene>
    <name evidence="2" type="ORF">IWX90DRAFT_298884</name>
</gene>
<feature type="region of interest" description="Disordered" evidence="1">
    <location>
        <begin position="114"/>
        <end position="163"/>
    </location>
</feature>
<name>A0ABR1XL57_9PEZI</name>
<reference evidence="2 3" key="1">
    <citation type="journal article" date="2022" name="G3 (Bethesda)">
        <title>Enemy or ally: a genomic approach to elucidate the lifestyle of Phyllosticta citrichinaensis.</title>
        <authorList>
            <person name="Buijs V.A."/>
            <person name="Groenewald J.Z."/>
            <person name="Haridas S."/>
            <person name="LaButti K.M."/>
            <person name="Lipzen A."/>
            <person name="Martin F.M."/>
            <person name="Barry K."/>
            <person name="Grigoriev I.V."/>
            <person name="Crous P.W."/>
            <person name="Seidl M.F."/>
        </authorList>
    </citation>
    <scope>NUCLEOTIDE SEQUENCE [LARGE SCALE GENOMIC DNA]</scope>
    <source>
        <strain evidence="2 3">CBS 129764</strain>
    </source>
</reference>
<keyword evidence="3" id="KW-1185">Reference proteome</keyword>
<feature type="compositionally biased region" description="Polar residues" evidence="1">
    <location>
        <begin position="180"/>
        <end position="189"/>
    </location>
</feature>
<feature type="compositionally biased region" description="Low complexity" evidence="1">
    <location>
        <begin position="114"/>
        <end position="124"/>
    </location>
</feature>
<feature type="region of interest" description="Disordered" evidence="1">
    <location>
        <begin position="1"/>
        <end position="26"/>
    </location>
</feature>
<evidence type="ECO:0000256" key="1">
    <source>
        <dbReference type="SAM" id="MobiDB-lite"/>
    </source>
</evidence>
<evidence type="ECO:0000313" key="3">
    <source>
        <dbReference type="Proteomes" id="UP001456524"/>
    </source>
</evidence>
<dbReference type="Proteomes" id="UP001456524">
    <property type="component" value="Unassembled WGS sequence"/>
</dbReference>
<comment type="caution">
    <text evidence="2">The sequence shown here is derived from an EMBL/GenBank/DDBJ whole genome shotgun (WGS) entry which is preliminary data.</text>
</comment>
<dbReference type="EMBL" id="JBBWUH010000008">
    <property type="protein sequence ID" value="KAK8159367.1"/>
    <property type="molecule type" value="Genomic_DNA"/>
</dbReference>
<feature type="region of interest" description="Disordered" evidence="1">
    <location>
        <begin position="178"/>
        <end position="200"/>
    </location>
</feature>
<proteinExistence type="predicted"/>
<sequence length="200" mass="22083">MSRCGTSVGDVAQGRAKYKPASQAPSLLTHPWMPNMAAQEPTTAPCAGQSRFVLLQLHLHLSAIRSPQKRLNAISWEKAVGPLPSSRRHCPRHSCSGSRSGVQLLRLCMCSTGSAAPQRYSSPRSRQRDHHDDGDSANQKLREPPFLQVSPEPQQAKDLTRRAWPEVAVLEEGHCKDETQAPSFSNFNSRVPRFGKLKPS</sequence>
<organism evidence="2 3">
    <name type="scientific">Phyllosticta citrichinensis</name>
    <dbReference type="NCBI Taxonomy" id="1130410"/>
    <lineage>
        <taxon>Eukaryota</taxon>
        <taxon>Fungi</taxon>
        <taxon>Dikarya</taxon>
        <taxon>Ascomycota</taxon>
        <taxon>Pezizomycotina</taxon>
        <taxon>Dothideomycetes</taxon>
        <taxon>Dothideomycetes incertae sedis</taxon>
        <taxon>Botryosphaeriales</taxon>
        <taxon>Phyllostictaceae</taxon>
        <taxon>Phyllosticta</taxon>
    </lineage>
</organism>
<protein>
    <submittedName>
        <fullName evidence="2">Uncharacterized protein</fullName>
    </submittedName>
</protein>